<gene>
    <name evidence="4" type="primary">istA</name>
    <name evidence="4" type="ORF">OV079_27890</name>
</gene>
<dbReference type="Proteomes" id="UP001150924">
    <property type="component" value="Unassembled WGS sequence"/>
</dbReference>
<evidence type="ECO:0000259" key="2">
    <source>
        <dbReference type="PROSITE" id="PS50532"/>
    </source>
</evidence>
<feature type="region of interest" description="Disordered" evidence="1">
    <location>
        <begin position="468"/>
        <end position="495"/>
    </location>
</feature>
<sequence>MQRSHRDVAASLDVSAGVVGKVAGKASEAGLTWDAVQALSDEELERVVYDSEPASQARPQPDFSYIHTERRRKGVTLALLHIEYLEKHPNGYRYTQFCELYRAWLKRRGLTMRIDHVAGDKAFVDYSGNKLHIVDPKTGECIAVELFVGVLGASNLTYAEASLTQRGHDFIASNARMLEYFGGVPAALVPDQLKAAVTKSCWYDPKIQRTYAALAEHYGTTVMPARPGKPRDKAKVENAVLIAQRWIVARLRDEVFHSLAELNARVAELLEDLNTRPMKKYGNISRRALFERIERSELRPLPVERFEYCEWKNCRVNIDYHVEIDRHYYSVPYTLVGEAVEARFTATTVELLHGGKRITSHARSFAAGRHTTKPEHMPKAHQRHADRSPSRILAQAKQVGPKTAELAQAIMKDRKHPEHGYRACLGILRLGKTYGDARLEAACARAVAVRARSYRHVESILKNGLDRAPLPDIPADTPTDKPEAHENIRGPRYYN</sequence>
<reference evidence="4" key="1">
    <citation type="submission" date="2022-11" db="EMBL/GenBank/DDBJ databases">
        <title>Minimal conservation of predation-associated metabolite biosynthetic gene clusters underscores biosynthetic potential of Myxococcota including descriptions for ten novel species: Archangium lansinium sp. nov., Myxococcus landrumus sp. nov., Nannocystis bai.</title>
        <authorList>
            <person name="Ahearne A."/>
            <person name="Stevens C."/>
            <person name="Phillips K."/>
        </authorList>
    </citation>
    <scope>NUCLEOTIDE SEQUENCE</scope>
    <source>
        <strain evidence="4">Na p29</strain>
    </source>
</reference>
<protein>
    <submittedName>
        <fullName evidence="4">IS21 family transposase</fullName>
    </submittedName>
</protein>
<dbReference type="PANTHER" id="PTHR35004">
    <property type="entry name" value="TRANSPOSASE RV3428C-RELATED"/>
    <property type="match status" value="1"/>
</dbReference>
<dbReference type="EMBL" id="JAPNKE010000002">
    <property type="protein sequence ID" value="MCY1009318.1"/>
    <property type="molecule type" value="Genomic_DNA"/>
</dbReference>
<dbReference type="AlphaFoldDB" id="A0A9X3F0T6"/>
<dbReference type="NCBIfam" id="NF033546">
    <property type="entry name" value="transpos_IS21"/>
    <property type="match status" value="1"/>
</dbReference>
<dbReference type="PROSITE" id="PS50994">
    <property type="entry name" value="INTEGRASE"/>
    <property type="match status" value="1"/>
</dbReference>
<feature type="compositionally biased region" description="Basic and acidic residues" evidence="1">
    <location>
        <begin position="372"/>
        <end position="389"/>
    </location>
</feature>
<evidence type="ECO:0000313" key="4">
    <source>
        <dbReference type="EMBL" id="MCY1009318.1"/>
    </source>
</evidence>
<dbReference type="PROSITE" id="PS50532">
    <property type="entry name" value="HTH_IS408"/>
    <property type="match status" value="1"/>
</dbReference>
<evidence type="ECO:0000313" key="5">
    <source>
        <dbReference type="Proteomes" id="UP001150924"/>
    </source>
</evidence>
<feature type="region of interest" description="Disordered" evidence="1">
    <location>
        <begin position="365"/>
        <end position="389"/>
    </location>
</feature>
<comment type="caution">
    <text evidence="4">The sequence shown here is derived from an EMBL/GenBank/DDBJ whole genome shotgun (WGS) entry which is preliminary data.</text>
</comment>
<feature type="domain" description="HTH IS408-type" evidence="2">
    <location>
        <begin position="1"/>
        <end position="70"/>
    </location>
</feature>
<organism evidence="4 5">
    <name type="scientific">Nannocystis pusilla</name>
    <dbReference type="NCBI Taxonomy" id="889268"/>
    <lineage>
        <taxon>Bacteria</taxon>
        <taxon>Pseudomonadati</taxon>
        <taxon>Myxococcota</taxon>
        <taxon>Polyangia</taxon>
        <taxon>Nannocystales</taxon>
        <taxon>Nannocystaceae</taxon>
        <taxon>Nannocystis</taxon>
    </lineage>
</organism>
<keyword evidence="5" id="KW-1185">Reference proteome</keyword>
<dbReference type="InterPro" id="IPR001584">
    <property type="entry name" value="Integrase_cat-core"/>
</dbReference>
<feature type="domain" description="Integrase catalytic" evidence="3">
    <location>
        <begin position="114"/>
        <end position="294"/>
    </location>
</feature>
<accession>A0A9X3F0T6</accession>
<evidence type="ECO:0000259" key="3">
    <source>
        <dbReference type="PROSITE" id="PS50994"/>
    </source>
</evidence>
<name>A0A9X3F0T6_9BACT</name>
<dbReference type="InterPro" id="IPR017895">
    <property type="entry name" value="HTH_IS408/IS1162_type"/>
</dbReference>
<proteinExistence type="predicted"/>
<dbReference type="Pfam" id="PF22483">
    <property type="entry name" value="Mu-transpos_C_2"/>
    <property type="match status" value="1"/>
</dbReference>
<dbReference type="RefSeq" id="WP_267778660.1">
    <property type="nucleotide sequence ID" value="NZ_JAPNKE010000002.1"/>
</dbReference>
<dbReference type="PANTHER" id="PTHR35004:SF8">
    <property type="entry name" value="TRANSPOSASE RV3428C-RELATED"/>
    <property type="match status" value="1"/>
</dbReference>
<evidence type="ECO:0000256" key="1">
    <source>
        <dbReference type="SAM" id="MobiDB-lite"/>
    </source>
</evidence>
<dbReference type="GO" id="GO:0015074">
    <property type="term" value="P:DNA integration"/>
    <property type="evidence" value="ECO:0007669"/>
    <property type="project" value="InterPro"/>
</dbReference>
<dbReference type="InterPro" id="IPR054353">
    <property type="entry name" value="IstA-like_C"/>
</dbReference>
<feature type="compositionally biased region" description="Basic and acidic residues" evidence="1">
    <location>
        <begin position="478"/>
        <end position="489"/>
    </location>
</feature>